<comment type="caution">
    <text evidence="1">The sequence shown here is derived from an EMBL/GenBank/DDBJ whole genome shotgun (WGS) entry which is preliminary data.</text>
</comment>
<evidence type="ECO:0000313" key="1">
    <source>
        <dbReference type="EMBL" id="KDR38970.1"/>
    </source>
</evidence>
<dbReference type="Proteomes" id="UP000027466">
    <property type="component" value="Unassembled WGS sequence"/>
</dbReference>
<gene>
    <name evidence="1" type="ORF">BG61_36360</name>
</gene>
<dbReference type="STRING" id="60547.GCA_000751215_04101"/>
<dbReference type="InterPro" id="IPR021769">
    <property type="entry name" value="DUF3331"/>
</dbReference>
<organism evidence="1 2">
    <name type="scientific">Caballeronia glathei</name>
    <dbReference type="NCBI Taxonomy" id="60547"/>
    <lineage>
        <taxon>Bacteria</taxon>
        <taxon>Pseudomonadati</taxon>
        <taxon>Pseudomonadota</taxon>
        <taxon>Betaproteobacteria</taxon>
        <taxon>Burkholderiales</taxon>
        <taxon>Burkholderiaceae</taxon>
        <taxon>Caballeronia</taxon>
    </lineage>
</organism>
<sequence>MMANGSIDDPWAKTISLLSRLSAGTKAGDILPKIARARQAVEAGHRDVVVNLIDRQSSSTVTISWRDPTRGCYGDQVWCASRARIAGICAMSGHPIYPGDQVYRPRASRRAPQNAAAMILTSVLEHAQAA</sequence>
<dbReference type="EMBL" id="JFHC01000070">
    <property type="protein sequence ID" value="KDR38970.1"/>
    <property type="molecule type" value="Genomic_DNA"/>
</dbReference>
<name>A0A069PEE7_9BURK</name>
<dbReference type="Pfam" id="PF11811">
    <property type="entry name" value="DUF3331"/>
    <property type="match status" value="1"/>
</dbReference>
<keyword evidence="2" id="KW-1185">Reference proteome</keyword>
<protein>
    <recommendedName>
        <fullName evidence="3">Ribosomal protein S14</fullName>
    </recommendedName>
</protein>
<proteinExistence type="predicted"/>
<evidence type="ECO:0000313" key="2">
    <source>
        <dbReference type="Proteomes" id="UP000027466"/>
    </source>
</evidence>
<evidence type="ECO:0008006" key="3">
    <source>
        <dbReference type="Google" id="ProtNLM"/>
    </source>
</evidence>
<accession>A0A069PEE7</accession>
<dbReference type="RefSeq" id="WP_035934688.1">
    <property type="nucleotide sequence ID" value="NZ_CADFFX010000005.1"/>
</dbReference>
<dbReference type="AlphaFoldDB" id="A0A069PEE7"/>
<reference evidence="1 2" key="1">
    <citation type="submission" date="2014-03" db="EMBL/GenBank/DDBJ databases">
        <title>Draft Genome Sequences of Four Burkholderia Strains.</title>
        <authorList>
            <person name="Liu X.Y."/>
            <person name="Li C.X."/>
            <person name="Xu J.H."/>
        </authorList>
    </citation>
    <scope>NUCLEOTIDE SEQUENCE [LARGE SCALE GENOMIC DNA]</scope>
    <source>
        <strain evidence="1 2">DSM 50014</strain>
    </source>
</reference>